<evidence type="ECO:0000313" key="14">
    <source>
        <dbReference type="Ensembl" id="ENSLOCP00000014648.1"/>
    </source>
</evidence>
<dbReference type="GO" id="GO:0016020">
    <property type="term" value="C:membrane"/>
    <property type="evidence" value="ECO:0007669"/>
    <property type="project" value="UniProtKB-SubCell"/>
</dbReference>
<dbReference type="HOGENOM" id="CLU_009579_8_3_1"/>
<dbReference type="GeneTree" id="ENSGT01050000244840"/>
<comment type="similarity">
    <text evidence="11">Belongs to the G-protein coupled receptor 1 family.</text>
</comment>
<dbReference type="SUPFAM" id="SSF81321">
    <property type="entry name" value="Family A G protein-coupled receptor-like"/>
    <property type="match status" value="1"/>
</dbReference>
<evidence type="ECO:0000256" key="11">
    <source>
        <dbReference type="RuleBase" id="RU000688"/>
    </source>
</evidence>
<keyword evidence="3" id="KW-0391">Immunity</keyword>
<evidence type="ECO:0000256" key="9">
    <source>
        <dbReference type="ARBA" id="ARBA00023170"/>
    </source>
</evidence>
<feature type="transmembrane region" description="Helical" evidence="12">
    <location>
        <begin position="138"/>
        <end position="159"/>
    </location>
</feature>
<evidence type="ECO:0000256" key="5">
    <source>
        <dbReference type="ARBA" id="ARBA00023040"/>
    </source>
</evidence>
<evidence type="ECO:0000256" key="2">
    <source>
        <dbReference type="ARBA" id="ARBA00022692"/>
    </source>
</evidence>
<dbReference type="Gene3D" id="1.20.1070.10">
    <property type="entry name" value="Rhodopsin 7-helix transmembrane proteins"/>
    <property type="match status" value="1"/>
</dbReference>
<dbReference type="eggNOG" id="ENOG502RA0C">
    <property type="taxonomic scope" value="Eukaryota"/>
</dbReference>
<dbReference type="CDD" id="cd14982">
    <property type="entry name" value="7tmA_purinoceptor-like"/>
    <property type="match status" value="1"/>
</dbReference>
<dbReference type="InterPro" id="IPR000276">
    <property type="entry name" value="GPCR_Rhodpsn"/>
</dbReference>
<keyword evidence="6" id="KW-1064">Adaptive immunity</keyword>
<accession>W5N1Y9</accession>
<keyword evidence="8" id="KW-1015">Disulfide bond</keyword>
<proteinExistence type="inferred from homology"/>
<reference evidence="15" key="1">
    <citation type="submission" date="2011-12" db="EMBL/GenBank/DDBJ databases">
        <title>The Draft Genome of Lepisosteus oculatus.</title>
        <authorList>
            <consortium name="The Broad Institute Genome Assembly &amp; Analysis Group"/>
            <consortium name="Computational R&amp;D Group"/>
            <consortium name="and Sequencing Platform"/>
            <person name="Di Palma F."/>
            <person name="Alfoldi J."/>
            <person name="Johnson J."/>
            <person name="Berlin A."/>
            <person name="Gnerre S."/>
            <person name="Jaffe D."/>
            <person name="MacCallum I."/>
            <person name="Young S."/>
            <person name="Walker B.J."/>
            <person name="Lander E.S."/>
            <person name="Lindblad-Toh K."/>
        </authorList>
    </citation>
    <scope>NUCLEOTIDE SEQUENCE [LARGE SCALE GENOMIC DNA]</scope>
</reference>
<dbReference type="Pfam" id="PF00001">
    <property type="entry name" value="7tm_1"/>
    <property type="match status" value="1"/>
</dbReference>
<dbReference type="InterPro" id="IPR047160">
    <property type="entry name" value="GP183-like"/>
</dbReference>
<dbReference type="Bgee" id="ENSLOCG00000011914">
    <property type="expression patterns" value="Expressed in liver and 7 other cell types or tissues"/>
</dbReference>
<dbReference type="InterPro" id="IPR017452">
    <property type="entry name" value="GPCR_Rhodpsn_7TM"/>
</dbReference>
<organism evidence="14 15">
    <name type="scientific">Lepisosteus oculatus</name>
    <name type="common">Spotted gar</name>
    <dbReference type="NCBI Taxonomy" id="7918"/>
    <lineage>
        <taxon>Eukaryota</taxon>
        <taxon>Metazoa</taxon>
        <taxon>Chordata</taxon>
        <taxon>Craniata</taxon>
        <taxon>Vertebrata</taxon>
        <taxon>Euteleostomi</taxon>
        <taxon>Actinopterygii</taxon>
        <taxon>Neopterygii</taxon>
        <taxon>Holostei</taxon>
        <taxon>Semionotiformes</taxon>
        <taxon>Lepisosteidae</taxon>
        <taxon>Lepisosteus</taxon>
    </lineage>
</organism>
<evidence type="ECO:0000256" key="10">
    <source>
        <dbReference type="ARBA" id="ARBA00023224"/>
    </source>
</evidence>
<evidence type="ECO:0000313" key="15">
    <source>
        <dbReference type="Proteomes" id="UP000018468"/>
    </source>
</evidence>
<feature type="transmembrane region" description="Helical" evidence="12">
    <location>
        <begin position="61"/>
        <end position="82"/>
    </location>
</feature>
<keyword evidence="4 12" id="KW-1133">Transmembrane helix</keyword>
<evidence type="ECO:0000259" key="13">
    <source>
        <dbReference type="PROSITE" id="PS50262"/>
    </source>
</evidence>
<keyword evidence="2 11" id="KW-0812">Transmembrane</keyword>
<dbReference type="GO" id="GO:0008142">
    <property type="term" value="F:oxysterol binding"/>
    <property type="evidence" value="ECO:0007669"/>
    <property type="project" value="InterPro"/>
</dbReference>
<dbReference type="OMA" id="MNLGHGT"/>
<feature type="domain" description="G-protein coupled receptors family 1 profile" evidence="13">
    <location>
        <begin position="40"/>
        <end position="298"/>
    </location>
</feature>
<dbReference type="GO" id="GO:0002250">
    <property type="term" value="P:adaptive immune response"/>
    <property type="evidence" value="ECO:0007669"/>
    <property type="project" value="UniProtKB-KW"/>
</dbReference>
<evidence type="ECO:0000256" key="7">
    <source>
        <dbReference type="ARBA" id="ARBA00023136"/>
    </source>
</evidence>
<evidence type="ECO:0000256" key="3">
    <source>
        <dbReference type="ARBA" id="ARBA00022859"/>
    </source>
</evidence>
<dbReference type="InParanoid" id="W5N1Y9"/>
<protein>
    <recommendedName>
        <fullName evidence="13">G-protein coupled receptors family 1 profile domain-containing protein</fullName>
    </recommendedName>
</protein>
<feature type="transmembrane region" description="Helical" evidence="12">
    <location>
        <begin position="28"/>
        <end position="49"/>
    </location>
</feature>
<evidence type="ECO:0000256" key="6">
    <source>
        <dbReference type="ARBA" id="ARBA00023130"/>
    </source>
</evidence>
<reference evidence="14" key="2">
    <citation type="submission" date="2025-08" db="UniProtKB">
        <authorList>
            <consortium name="Ensembl"/>
        </authorList>
    </citation>
    <scope>IDENTIFICATION</scope>
</reference>
<sequence>VSSNSSTGEEASYRCIDSTSFQFVLLPLVYTPVFVLSCLGNGTALWHLCRTWRRSSQAKVFIINLIILDVLFTLCLPLQISYHALGNMWVFGEVMCKITSCLFFSNIYSCTLFLTCVCVDRYVAVVHPIKYLRLQRPLYRVVVSCIIWLMFLFVVMFIFSKRTTNVLPDGRIACMENFSSKSWSSRLAAINIMSSIAGFFLPFSATLTCYVLIGKRIMALTRGKQSTLHLKKKSLRTIMVVIGVLTVSFLPYHIIQTLHTLARVRVLPSSSLLRFTCGARKVVMGVASLNSCLDPIVYYLSGEDIKFELPCFCKENITSSTETTSNTQRFHLLSITDSSYFL</sequence>
<evidence type="ECO:0000256" key="12">
    <source>
        <dbReference type="SAM" id="Phobius"/>
    </source>
</evidence>
<keyword evidence="5 11" id="KW-0297">G-protein coupled receptor</keyword>
<dbReference type="GO" id="GO:0004930">
    <property type="term" value="F:G protein-coupled receptor activity"/>
    <property type="evidence" value="ECO:0000318"/>
    <property type="project" value="GO_Central"/>
</dbReference>
<dbReference type="AlphaFoldDB" id="W5N1Y9"/>
<evidence type="ECO:0000256" key="4">
    <source>
        <dbReference type="ARBA" id="ARBA00022989"/>
    </source>
</evidence>
<dbReference type="PANTHER" id="PTHR24237">
    <property type="entry name" value="G-PROTEIN COUPLED RECEPTOR"/>
    <property type="match status" value="1"/>
</dbReference>
<evidence type="ECO:0000256" key="1">
    <source>
        <dbReference type="ARBA" id="ARBA00004141"/>
    </source>
</evidence>
<reference evidence="14" key="3">
    <citation type="submission" date="2025-09" db="UniProtKB">
        <authorList>
            <consortium name="Ensembl"/>
        </authorList>
    </citation>
    <scope>IDENTIFICATION</scope>
</reference>
<feature type="transmembrane region" description="Helical" evidence="12">
    <location>
        <begin position="234"/>
        <end position="255"/>
    </location>
</feature>
<keyword evidence="7 12" id="KW-0472">Membrane</keyword>
<keyword evidence="15" id="KW-1185">Reference proteome</keyword>
<keyword evidence="10 11" id="KW-0807">Transducer</keyword>
<dbReference type="PRINTS" id="PR00237">
    <property type="entry name" value="GPCRRHODOPSN"/>
</dbReference>
<name>W5N1Y9_LEPOC</name>
<keyword evidence="9 11" id="KW-0675">Receptor</keyword>
<feature type="transmembrane region" description="Helical" evidence="12">
    <location>
        <begin position="188"/>
        <end position="213"/>
    </location>
</feature>
<dbReference type="Proteomes" id="UP000018468">
    <property type="component" value="Linkage group LG6"/>
</dbReference>
<comment type="subcellular location">
    <subcellularLocation>
        <location evidence="1">Membrane</location>
        <topology evidence="1">Multi-pass membrane protein</topology>
    </subcellularLocation>
</comment>
<dbReference type="Ensembl" id="ENSLOCT00000014677.1">
    <property type="protein sequence ID" value="ENSLOCP00000014648.1"/>
    <property type="gene ID" value="ENSLOCG00000011914.1"/>
</dbReference>
<dbReference type="PROSITE" id="PS50262">
    <property type="entry name" value="G_PROTEIN_RECEP_F1_2"/>
    <property type="match status" value="1"/>
</dbReference>
<dbReference type="PRINTS" id="PR01157">
    <property type="entry name" value="P2YPURNOCPTR"/>
</dbReference>
<evidence type="ECO:0000256" key="8">
    <source>
        <dbReference type="ARBA" id="ARBA00023157"/>
    </source>
</evidence>
<dbReference type="PROSITE" id="PS00237">
    <property type="entry name" value="G_PROTEIN_RECEP_F1_1"/>
    <property type="match status" value="1"/>
</dbReference>
<dbReference type="FunFam" id="1.20.1070.10:FF:000017">
    <property type="entry name" value="lysophosphatidic acid receptor 4"/>
    <property type="match status" value="1"/>
</dbReference>
<feature type="transmembrane region" description="Helical" evidence="12">
    <location>
        <begin position="102"/>
        <end position="126"/>
    </location>
</feature>
<dbReference type="EMBL" id="AHAT01005446">
    <property type="status" value="NOT_ANNOTATED_CDS"/>
    <property type="molecule type" value="Genomic_DNA"/>
</dbReference>
<dbReference type="PANTHER" id="PTHR24237:SF37">
    <property type="entry name" value="COAGULATION FACTOR II (THROMBIN) RECEPTOR-LIKE 2-RELATED"/>
    <property type="match status" value="1"/>
</dbReference>